<dbReference type="PANTHER" id="PTHR11060:SF0">
    <property type="entry name" value="PROTEIN MEMO1"/>
    <property type="match status" value="1"/>
</dbReference>
<gene>
    <name evidence="2" type="primary">amrB</name>
    <name evidence="2" type="ORF">JWV37_10035</name>
</gene>
<dbReference type="Pfam" id="PF01875">
    <property type="entry name" value="Memo"/>
    <property type="match status" value="1"/>
</dbReference>
<proteinExistence type="inferred from homology"/>
<reference evidence="3" key="1">
    <citation type="submission" date="2021-02" db="EMBL/GenBank/DDBJ databases">
        <title>Sulfurospirillum tamanensis sp. nov.</title>
        <authorList>
            <person name="Merkel A.Y."/>
        </authorList>
    </citation>
    <scope>NUCLEOTIDE SEQUENCE [LARGE SCALE GENOMIC DNA]</scope>
    <source>
        <strain evidence="3">T05b</strain>
    </source>
</reference>
<comment type="caution">
    <text evidence="2">The sequence shown here is derived from an EMBL/GenBank/DDBJ whole genome shotgun (WGS) entry which is preliminary data.</text>
</comment>
<comment type="similarity">
    <text evidence="1">Belongs to the MEMO1 family.</text>
</comment>
<accession>A0ABS2WU02</accession>
<keyword evidence="3" id="KW-1185">Reference proteome</keyword>
<reference evidence="2 3" key="2">
    <citation type="submission" date="2021-02" db="EMBL/GenBank/DDBJ databases">
        <title>Sulfurospirillum tamanensis sp. nov.</title>
        <authorList>
            <person name="Frolova A."/>
            <person name="Merkel A."/>
            <person name="Slobodkin A."/>
        </authorList>
    </citation>
    <scope>NUCLEOTIDE SEQUENCE [LARGE SCALE GENOMIC DNA]</scope>
    <source>
        <strain evidence="2 3">T05b</strain>
    </source>
</reference>
<dbReference type="NCBIfam" id="TIGR04336">
    <property type="entry name" value="AmmeMemoSam_B"/>
    <property type="match status" value="1"/>
</dbReference>
<dbReference type="InterPro" id="IPR002737">
    <property type="entry name" value="MEMO1_fam"/>
</dbReference>
<dbReference type="EMBL" id="JAFHKK010000024">
    <property type="protein sequence ID" value="MBN2965121.1"/>
    <property type="molecule type" value="Genomic_DNA"/>
</dbReference>
<dbReference type="PANTHER" id="PTHR11060">
    <property type="entry name" value="PROTEIN MEMO1"/>
    <property type="match status" value="1"/>
</dbReference>
<evidence type="ECO:0000313" key="3">
    <source>
        <dbReference type="Proteomes" id="UP000703590"/>
    </source>
</evidence>
<protein>
    <submittedName>
        <fullName evidence="2">AmmeMemoRadiSam system protein B</fullName>
    </submittedName>
</protein>
<name>A0ABS2WU02_9BACT</name>
<evidence type="ECO:0000313" key="2">
    <source>
        <dbReference type="EMBL" id="MBN2965121.1"/>
    </source>
</evidence>
<sequence length="256" mass="27544">MSSRPLAVAGMFYPEDGEEIARLVAHAKKQAPVLASPPRALIVPHAGYIYSGITASLAYASCATPKRVVVIGPSHRVRLNGASVAQYTHVPTPCGALAIDTAFCAHLREHFEWLGFFPAAHHEHSTEVQMPLLKCLFPQASVVEIVYGTLSHENLAGLVRLCLDAPETLVVISTDLSHFYPLAQAKEKDNACIEAIKALHVKELEGHEACGITGVKALVEVAASYPLTPNVLEYRTSFERSGDASSVVGYVSVTFN</sequence>
<reference evidence="2 3" key="3">
    <citation type="submission" date="2021-02" db="EMBL/GenBank/DDBJ databases">
        <authorList>
            <person name="Merkel A.Y."/>
        </authorList>
    </citation>
    <scope>NUCLEOTIDE SEQUENCE [LARGE SCALE GENOMIC DNA]</scope>
    <source>
        <strain evidence="2 3">T05b</strain>
    </source>
</reference>
<dbReference type="CDD" id="cd07361">
    <property type="entry name" value="MEMO_like"/>
    <property type="match status" value="1"/>
</dbReference>
<dbReference type="Proteomes" id="UP000703590">
    <property type="component" value="Unassembled WGS sequence"/>
</dbReference>
<evidence type="ECO:0000256" key="1">
    <source>
        <dbReference type="ARBA" id="ARBA00006315"/>
    </source>
</evidence>
<dbReference type="RefSeq" id="WP_205459668.1">
    <property type="nucleotide sequence ID" value="NZ_JAFHKK010000024.1"/>
</dbReference>
<dbReference type="Gene3D" id="3.40.830.10">
    <property type="entry name" value="LigB-like"/>
    <property type="match status" value="1"/>
</dbReference>
<organism evidence="2 3">
    <name type="scientific">Sulfurospirillum tamanense</name>
    <dbReference type="NCBI Taxonomy" id="2813362"/>
    <lineage>
        <taxon>Bacteria</taxon>
        <taxon>Pseudomonadati</taxon>
        <taxon>Campylobacterota</taxon>
        <taxon>Epsilonproteobacteria</taxon>
        <taxon>Campylobacterales</taxon>
        <taxon>Sulfurospirillaceae</taxon>
        <taxon>Sulfurospirillum</taxon>
    </lineage>
</organism>